<evidence type="ECO:0000313" key="7">
    <source>
        <dbReference type="Proteomes" id="UP000790580"/>
    </source>
</evidence>
<evidence type="ECO:0000256" key="4">
    <source>
        <dbReference type="RuleBase" id="RU004106"/>
    </source>
</evidence>
<dbReference type="InterPro" id="IPR018300">
    <property type="entry name" value="Aminotrans_IV_CS"/>
</dbReference>
<keyword evidence="3 5" id="KW-0663">Pyridoxal phosphate</keyword>
<dbReference type="InterPro" id="IPR050571">
    <property type="entry name" value="Class-IV_PLP-Dep_Aminotrnsfr"/>
</dbReference>
<dbReference type="InterPro" id="IPR043131">
    <property type="entry name" value="BCAT-like_N"/>
</dbReference>
<accession>A0ABS6JW76</accession>
<dbReference type="InterPro" id="IPR001544">
    <property type="entry name" value="Aminotrans_IV"/>
</dbReference>
<keyword evidence="6" id="KW-0032">Aminotransferase</keyword>
<sequence>MGEIAFYMDQFVGINDKVVPIQERGHQFGDGIYEVIRVYGGQPFLLEEHLDRLEKSAEALSLVMPYSREKLRDIILEGLKRSEIKDAEIYLQITRGIGARQHHYPEVSAVFSLTVRQAKNIDETKRMEGIKVMLTEDIRWSLCYIKSLNLLPNVMAKQEAISSGNDEAVFIKNGIVTEGSSSNLFVVKDGELYTHPATNGILHGITRAKVMELAKKVGFNVREEQFDEEFLLNGDEAFITGTSTEVLPIRFIGDKELSKERPIVDRLVGEYQRLYKN</sequence>
<organism evidence="6 7">
    <name type="scientific">Evansella alkalicola</name>
    <dbReference type="NCBI Taxonomy" id="745819"/>
    <lineage>
        <taxon>Bacteria</taxon>
        <taxon>Bacillati</taxon>
        <taxon>Bacillota</taxon>
        <taxon>Bacilli</taxon>
        <taxon>Bacillales</taxon>
        <taxon>Bacillaceae</taxon>
        <taxon>Evansella</taxon>
    </lineage>
</organism>
<dbReference type="PANTHER" id="PTHR42743">
    <property type="entry name" value="AMINO-ACID AMINOTRANSFERASE"/>
    <property type="match status" value="1"/>
</dbReference>
<reference evidence="6 7" key="1">
    <citation type="submission" date="2021-06" db="EMBL/GenBank/DDBJ databases">
        <title>Bacillus sp. RD4P76, an endophyte from a halophyte.</title>
        <authorList>
            <person name="Sun J.-Q."/>
        </authorList>
    </citation>
    <scope>NUCLEOTIDE SEQUENCE [LARGE SCALE GENOMIC DNA]</scope>
    <source>
        <strain evidence="6 7">JCM 17098</strain>
    </source>
</reference>
<dbReference type="Gene3D" id="3.30.470.10">
    <property type="match status" value="1"/>
</dbReference>
<protein>
    <submittedName>
        <fullName evidence="6">Aminotransferase class IV</fullName>
    </submittedName>
</protein>
<evidence type="ECO:0000313" key="6">
    <source>
        <dbReference type="EMBL" id="MBU9721934.1"/>
    </source>
</evidence>
<dbReference type="EMBL" id="JAHQCR010000045">
    <property type="protein sequence ID" value="MBU9721934.1"/>
    <property type="molecule type" value="Genomic_DNA"/>
</dbReference>
<gene>
    <name evidence="6" type="ORF">KS407_10855</name>
</gene>
<dbReference type="SUPFAM" id="SSF56752">
    <property type="entry name" value="D-aminoacid aminotransferase-like PLP-dependent enzymes"/>
    <property type="match status" value="1"/>
</dbReference>
<comment type="similarity">
    <text evidence="2 4">Belongs to the class-IV pyridoxal-phosphate-dependent aminotransferase family.</text>
</comment>
<dbReference type="GO" id="GO:0008483">
    <property type="term" value="F:transaminase activity"/>
    <property type="evidence" value="ECO:0007669"/>
    <property type="project" value="UniProtKB-KW"/>
</dbReference>
<dbReference type="InterPro" id="IPR043132">
    <property type="entry name" value="BCAT-like_C"/>
</dbReference>
<evidence type="ECO:0000256" key="5">
    <source>
        <dbReference type="RuleBase" id="RU004516"/>
    </source>
</evidence>
<evidence type="ECO:0000256" key="1">
    <source>
        <dbReference type="ARBA" id="ARBA00001933"/>
    </source>
</evidence>
<dbReference type="RefSeq" id="WP_088076101.1">
    <property type="nucleotide sequence ID" value="NZ_JAHQCR010000045.1"/>
</dbReference>
<keyword evidence="6" id="KW-0808">Transferase</keyword>
<proteinExistence type="inferred from homology"/>
<dbReference type="Proteomes" id="UP000790580">
    <property type="component" value="Unassembled WGS sequence"/>
</dbReference>
<dbReference type="Gene3D" id="3.20.10.10">
    <property type="entry name" value="D-amino Acid Aminotransferase, subunit A, domain 2"/>
    <property type="match status" value="1"/>
</dbReference>
<name>A0ABS6JW76_9BACI</name>
<evidence type="ECO:0000256" key="3">
    <source>
        <dbReference type="ARBA" id="ARBA00022898"/>
    </source>
</evidence>
<dbReference type="PROSITE" id="PS00770">
    <property type="entry name" value="AA_TRANSFER_CLASS_4"/>
    <property type="match status" value="1"/>
</dbReference>
<dbReference type="Pfam" id="PF01063">
    <property type="entry name" value="Aminotran_4"/>
    <property type="match status" value="1"/>
</dbReference>
<evidence type="ECO:0000256" key="2">
    <source>
        <dbReference type="ARBA" id="ARBA00009320"/>
    </source>
</evidence>
<dbReference type="InterPro" id="IPR036038">
    <property type="entry name" value="Aminotransferase-like"/>
</dbReference>
<comment type="caution">
    <text evidence="6">The sequence shown here is derived from an EMBL/GenBank/DDBJ whole genome shotgun (WGS) entry which is preliminary data.</text>
</comment>
<comment type="cofactor">
    <cofactor evidence="1 5">
        <name>pyridoxal 5'-phosphate</name>
        <dbReference type="ChEBI" id="CHEBI:597326"/>
    </cofactor>
</comment>
<keyword evidence="7" id="KW-1185">Reference proteome</keyword>
<dbReference type="PANTHER" id="PTHR42743:SF10">
    <property type="entry name" value="D-ALANINE AMINOTRANSFERASE"/>
    <property type="match status" value="1"/>
</dbReference>